<comment type="caution">
    <text evidence="1">The sequence shown here is derived from an EMBL/GenBank/DDBJ whole genome shotgun (WGS) entry which is preliminary data.</text>
</comment>
<reference evidence="1 2" key="1">
    <citation type="submission" date="2015-12" db="EMBL/GenBank/DDBJ databases">
        <title>Dictyostelia acquired genes for synthesis and detection of signals that induce cell-type specialization by lateral gene transfer from prokaryotes.</title>
        <authorList>
            <person name="Gloeckner G."/>
            <person name="Schaap P."/>
        </authorList>
    </citation>
    <scope>NUCLEOTIDE SEQUENCE [LARGE SCALE GENOMIC DNA]</scope>
    <source>
        <strain evidence="1 2">TK</strain>
    </source>
</reference>
<evidence type="ECO:0000313" key="2">
    <source>
        <dbReference type="Proteomes" id="UP000076078"/>
    </source>
</evidence>
<name>A0A151ZEM3_TIELA</name>
<dbReference type="AlphaFoldDB" id="A0A151ZEM3"/>
<dbReference type="InParanoid" id="A0A151ZEM3"/>
<gene>
    <name evidence="1" type="ORF">DLAC_06307</name>
</gene>
<protein>
    <submittedName>
        <fullName evidence="1">Uncharacterized protein</fullName>
    </submittedName>
</protein>
<sequence>MDKTPTLESPIKTPGIKLKEAPYDNPYLISNITPPTPYSKFLKLPPSPKLNSPPKTIKLIDNTEDSVNCKLFEKK</sequence>
<keyword evidence="2" id="KW-1185">Reference proteome</keyword>
<evidence type="ECO:0000313" key="1">
    <source>
        <dbReference type="EMBL" id="KYQ92344.1"/>
    </source>
</evidence>
<proteinExistence type="predicted"/>
<organism evidence="1 2">
    <name type="scientific">Tieghemostelium lacteum</name>
    <name type="common">Slime mold</name>
    <name type="synonym">Dictyostelium lacteum</name>
    <dbReference type="NCBI Taxonomy" id="361077"/>
    <lineage>
        <taxon>Eukaryota</taxon>
        <taxon>Amoebozoa</taxon>
        <taxon>Evosea</taxon>
        <taxon>Eumycetozoa</taxon>
        <taxon>Dictyostelia</taxon>
        <taxon>Dictyosteliales</taxon>
        <taxon>Raperosteliaceae</taxon>
        <taxon>Tieghemostelium</taxon>
    </lineage>
</organism>
<accession>A0A151ZEM3</accession>
<dbReference type="Proteomes" id="UP000076078">
    <property type="component" value="Unassembled WGS sequence"/>
</dbReference>
<dbReference type="EMBL" id="LODT01000029">
    <property type="protein sequence ID" value="KYQ92344.1"/>
    <property type="molecule type" value="Genomic_DNA"/>
</dbReference>